<dbReference type="PANTHER" id="PTHR46510">
    <property type="entry name" value="BROMODOMAIN ADJACENT TO ZINC FINGER DOMAIN PROTEIN 1A"/>
    <property type="match status" value="1"/>
</dbReference>
<dbReference type="PROSITE" id="PS01359">
    <property type="entry name" value="ZF_PHD_1"/>
    <property type="match status" value="2"/>
</dbReference>
<feature type="domain" description="PHD-type" evidence="18">
    <location>
        <begin position="1212"/>
        <end position="1262"/>
    </location>
</feature>
<evidence type="ECO:0000313" key="22">
    <source>
        <dbReference type="Proteomes" id="UP000597762"/>
    </source>
</evidence>
<evidence type="ECO:0000256" key="4">
    <source>
        <dbReference type="ARBA" id="ARBA00022771"/>
    </source>
</evidence>
<protein>
    <recommendedName>
        <fullName evidence="11">Bromodomain adjacent to zinc finger domain protein 1A</fullName>
    </recommendedName>
</protein>
<dbReference type="Pfam" id="PF15613">
    <property type="entry name" value="WSD"/>
    <property type="match status" value="1"/>
</dbReference>
<evidence type="ECO:0000256" key="16">
    <source>
        <dbReference type="SAM" id="MobiDB-lite"/>
    </source>
</evidence>
<dbReference type="InterPro" id="IPR019786">
    <property type="entry name" value="Zinc_finger_PHD-type_CS"/>
</dbReference>
<keyword evidence="3" id="KW-0479">Metal-binding</keyword>
<dbReference type="InterPro" id="IPR018501">
    <property type="entry name" value="DDT_dom"/>
</dbReference>
<sequence length="1589" mass="182705">MPLLRRQPFQKQKPPPDLDPDEEVFHCKLTNEIFRDYEEFFERIILCNSLLWSCEITGKWGLTYQEAVENEERARRNLATFPEYLQRPILYLATLTHRSRMAGMNDDVFVFAKDRYFIGEIVDVVHDGIRKPYKIIKVVPPTEEEIQRHALNGDAEDAQDEGASDKSRNVGVDASLYTYKVQDTMNGEVLVVKPVQISRKKGLYTRDKSKLFLKHNCYVVDGVWRVKESIVRSLKLNEMKFESFFAGAKPLFTKTLVKSKKNSFSNQNLSMVSQSASDSSINDFSPLRSLDGKKNHLKDRKYFKSEELAMTPEEREALKERMKQEKIAERNARREEIKKRLDEEKEKRKQEREKEREKKREEKRIQAEYLKEWSRPRDDLECEDLQEMPDLLPVQSRIPQDDFGDALMVLEFIHTFQSLFDVTEYFPSGMTLGVLEEALLDNDVNGPLTDLLLMLMVAIFYLQESEEEEDDPDVSKDFSEEISCSDRSMATLIKTATITAQYPMKNHGTPLRNLQLDSFTLTEILRLHLLSSGARANASNVKFRYQQRGGYTSMDDAGLQLCKEDPELMQRLAQDNIFDMKPGDKLKILSTLVHQFLSYAASRDLVEDNFEKLRQLKMDLKQLQWSELRREREEATARYKRNMEERIRERKQIEMKIASEALKEAGVEMNNGNADEKDKDKEKTDKKASRSRLLQIDKFNKLEDLEKINEQELTPDEKDAYWQKREQLDAKKKAENQEKEKDLLASITKLQQGNAVYPLGRDRMYRRYWTFSSLPGLFVEDNDETVPDELKPGFKEEEEEEEEGKDDDEDVEKDDAGEVGKGDTDEVGKDDAGEVGKDDAGEVGKDDAKEVSKNDDGDVSKNDGDEDGKDEDVKDEKMEVDSDVKDSKKSVNGSDKKSSNGVIDLTDMTDDSMDKSEEDDDDDDDEDDEEEEEEEEEEKPSYLESEIVQKIINRERVKWSYIKSPEQFNKLVESLNSRGFREGNLKQILLESSSRFQESIGNCPFEDPDDVDEKPKKDKMKNGRKDTEENSTAQEILELNLRDLLLDLEERIYVGSLGCMKVKDRLEWRAAVDGSANQGGADESSNDTEKKPSQTGESVVKTLAKALLQIAHGVESRYMREPFGDAGSKDPKKEPKNKKKDKDDKGDHSDDTENDDDKTDVVVSSSSQKNKKGKSLFERWEESLTNCTSFPQIFLHLSSLEKSIIWSKSALHARCRICRRKGDGEHMLLCDGCDRGHHMYCLKPPVKTVPEGDWFCPNCRPKEVRPSPRKGRQTYIAESDDSESESEEEEEDEDEEEERSDEEEEEEESGEESSWETTENEGSRRKDGRSDSHACVVCGRRGALVTCDKCPNVYHLSCANPPLKKVPKTKWLCRHCSGDKKSKKASSSNKSPGSSSQPGSRRESPVNARSRKRARSESDDDTPKRSRSSAKSKSVIDNEESDVKHYVSSYRGNNKVYQLKACEEIVNDLMKHEDSWPFLRPVSKKMVPDYYDIIKEPMDFSTIRNRIHKYQYTETTSLLRDVRLIFSNCKEYNKKSAPEYKAGLNLSQYFEKKAKEMQLEEETSSSSSPSSSGAIDSSGRSSKKKSRTH</sequence>
<dbReference type="InterPro" id="IPR036427">
    <property type="entry name" value="Bromodomain-like_sf"/>
</dbReference>
<feature type="compositionally biased region" description="Acidic residues" evidence="16">
    <location>
        <begin position="796"/>
        <end position="813"/>
    </location>
</feature>
<keyword evidence="2" id="KW-0597">Phosphoprotein</keyword>
<keyword evidence="6" id="KW-0805">Transcription regulation</keyword>
<keyword evidence="7 15" id="KW-0175">Coiled coil</keyword>
<dbReference type="GO" id="GO:0031445">
    <property type="term" value="P:regulation of heterochromatin formation"/>
    <property type="evidence" value="ECO:0007669"/>
    <property type="project" value="TreeGrafter"/>
</dbReference>
<evidence type="ECO:0000256" key="2">
    <source>
        <dbReference type="ARBA" id="ARBA00022553"/>
    </source>
</evidence>
<dbReference type="InterPro" id="IPR001487">
    <property type="entry name" value="Bromodomain"/>
</dbReference>
<dbReference type="Pfam" id="PF10537">
    <property type="entry name" value="WAC_Acf1_DNA_bd"/>
    <property type="match status" value="1"/>
</dbReference>
<evidence type="ECO:0000256" key="12">
    <source>
        <dbReference type="PROSITE-ProRule" id="PRU00035"/>
    </source>
</evidence>
<dbReference type="InterPro" id="IPR013136">
    <property type="entry name" value="WSTF_Acf1_Cbp146"/>
</dbReference>
<evidence type="ECO:0000259" key="17">
    <source>
        <dbReference type="PROSITE" id="PS50014"/>
    </source>
</evidence>
<comment type="caution">
    <text evidence="21">The sequence shown here is derived from an EMBL/GenBank/DDBJ whole genome shotgun (WGS) entry which is preliminary data.</text>
</comment>
<evidence type="ECO:0000256" key="9">
    <source>
        <dbReference type="ARBA" id="ARBA00023163"/>
    </source>
</evidence>
<dbReference type="GO" id="GO:0000228">
    <property type="term" value="C:nuclear chromosome"/>
    <property type="evidence" value="ECO:0007669"/>
    <property type="project" value="TreeGrafter"/>
</dbReference>
<feature type="region of interest" description="Disordered" evidence="16">
    <location>
        <begin position="776"/>
        <end position="947"/>
    </location>
</feature>
<organism evidence="21 22">
    <name type="scientific">Acanthosepion pharaonis</name>
    <name type="common">Pharaoh cuttlefish</name>
    <name type="synonym">Sepia pharaonis</name>
    <dbReference type="NCBI Taxonomy" id="158019"/>
    <lineage>
        <taxon>Eukaryota</taxon>
        <taxon>Metazoa</taxon>
        <taxon>Spiralia</taxon>
        <taxon>Lophotrochozoa</taxon>
        <taxon>Mollusca</taxon>
        <taxon>Cephalopoda</taxon>
        <taxon>Coleoidea</taxon>
        <taxon>Decapodiformes</taxon>
        <taxon>Sepiida</taxon>
        <taxon>Sepiina</taxon>
        <taxon>Sepiidae</taxon>
        <taxon>Acanthosepion</taxon>
    </lineage>
</organism>
<feature type="compositionally biased region" description="Basic and acidic residues" evidence="16">
    <location>
        <begin position="871"/>
        <end position="898"/>
    </location>
</feature>
<dbReference type="GO" id="GO:0008623">
    <property type="term" value="C:CHRAC"/>
    <property type="evidence" value="ECO:0007669"/>
    <property type="project" value="TreeGrafter"/>
</dbReference>
<feature type="domain" description="PHD-type" evidence="18">
    <location>
        <begin position="1332"/>
        <end position="1379"/>
    </location>
</feature>
<dbReference type="SUPFAM" id="SSF47370">
    <property type="entry name" value="Bromodomain"/>
    <property type="match status" value="1"/>
</dbReference>
<dbReference type="GO" id="GO:0006338">
    <property type="term" value="P:chromatin remodeling"/>
    <property type="evidence" value="ECO:0007669"/>
    <property type="project" value="InterPro"/>
</dbReference>
<keyword evidence="10 14" id="KW-0539">Nucleus</keyword>
<dbReference type="InterPro" id="IPR028942">
    <property type="entry name" value="WHIM1_dom"/>
</dbReference>
<feature type="compositionally biased region" description="Basic and acidic residues" evidence="16">
    <location>
        <begin position="1013"/>
        <end position="1028"/>
    </location>
</feature>
<dbReference type="PROSITE" id="PS51136">
    <property type="entry name" value="WAC"/>
    <property type="match status" value="1"/>
</dbReference>
<feature type="compositionally biased region" description="Acidic residues" evidence="16">
    <location>
        <begin position="1278"/>
        <end position="1314"/>
    </location>
</feature>
<dbReference type="InterPro" id="IPR019787">
    <property type="entry name" value="Znf_PHD-finger"/>
</dbReference>
<dbReference type="EMBL" id="CAHIKZ030001398">
    <property type="protein sequence ID" value="CAE1262784.1"/>
    <property type="molecule type" value="Genomic_DNA"/>
</dbReference>
<dbReference type="InterPro" id="IPR011011">
    <property type="entry name" value="Znf_FYVE_PHD"/>
</dbReference>
<dbReference type="Pfam" id="PF00628">
    <property type="entry name" value="PHD"/>
    <property type="match status" value="2"/>
</dbReference>
<dbReference type="CDD" id="cd15627">
    <property type="entry name" value="PHD_BAZ1A"/>
    <property type="match status" value="1"/>
</dbReference>
<feature type="region of interest" description="Disordered" evidence="16">
    <location>
        <begin position="1264"/>
        <end position="1331"/>
    </location>
</feature>
<dbReference type="GO" id="GO:0008270">
    <property type="term" value="F:zinc ion binding"/>
    <property type="evidence" value="ECO:0007669"/>
    <property type="project" value="UniProtKB-KW"/>
</dbReference>
<feature type="compositionally biased region" description="Basic and acidic residues" evidence="16">
    <location>
        <begin position="814"/>
        <end position="863"/>
    </location>
</feature>
<feature type="region of interest" description="Disordered" evidence="16">
    <location>
        <begin position="1"/>
        <end position="21"/>
    </location>
</feature>
<dbReference type="GO" id="GO:0045740">
    <property type="term" value="P:positive regulation of DNA replication"/>
    <property type="evidence" value="ECO:0007669"/>
    <property type="project" value="TreeGrafter"/>
</dbReference>
<dbReference type="Pfam" id="PF02791">
    <property type="entry name" value="DDT"/>
    <property type="match status" value="1"/>
</dbReference>
<keyword evidence="8 12" id="KW-0103">Bromodomain</keyword>
<dbReference type="Gene3D" id="1.20.920.10">
    <property type="entry name" value="Bromodomain-like"/>
    <property type="match status" value="1"/>
</dbReference>
<dbReference type="OrthoDB" id="332390at2759"/>
<dbReference type="InterPro" id="IPR047171">
    <property type="entry name" value="BAZ1A"/>
</dbReference>
<dbReference type="GO" id="GO:0006355">
    <property type="term" value="P:regulation of DNA-templated transcription"/>
    <property type="evidence" value="ECO:0007669"/>
    <property type="project" value="TreeGrafter"/>
</dbReference>
<evidence type="ECO:0000256" key="11">
    <source>
        <dbReference type="ARBA" id="ARBA00068253"/>
    </source>
</evidence>
<reference evidence="21" key="1">
    <citation type="submission" date="2021-01" db="EMBL/GenBank/DDBJ databases">
        <authorList>
            <person name="Li R."/>
            <person name="Bekaert M."/>
        </authorList>
    </citation>
    <scope>NUCLEOTIDE SEQUENCE</scope>
    <source>
        <strain evidence="21">Farmed</strain>
    </source>
</reference>
<keyword evidence="22" id="KW-1185">Reference proteome</keyword>
<feature type="compositionally biased region" description="Basic and acidic residues" evidence="16">
    <location>
        <begin position="1118"/>
        <end position="1151"/>
    </location>
</feature>
<feature type="domain" description="DDT" evidence="19">
    <location>
        <begin position="400"/>
        <end position="465"/>
    </location>
</feature>
<evidence type="ECO:0000256" key="14">
    <source>
        <dbReference type="PROSITE-ProRule" id="PRU00475"/>
    </source>
</evidence>
<feature type="compositionally biased region" description="Basic and acidic residues" evidence="16">
    <location>
        <begin position="1321"/>
        <end position="1331"/>
    </location>
</feature>
<evidence type="ECO:0000259" key="19">
    <source>
        <dbReference type="PROSITE" id="PS50827"/>
    </source>
</evidence>
<dbReference type="InterPro" id="IPR018359">
    <property type="entry name" value="Bromodomain_CS"/>
</dbReference>
<dbReference type="PROSITE" id="PS50827">
    <property type="entry name" value="DDT"/>
    <property type="match status" value="1"/>
</dbReference>
<dbReference type="PROSITE" id="PS50016">
    <property type="entry name" value="ZF_PHD_2"/>
    <property type="match status" value="2"/>
</dbReference>
<evidence type="ECO:0000259" key="18">
    <source>
        <dbReference type="PROSITE" id="PS50016"/>
    </source>
</evidence>
<evidence type="ECO:0000256" key="6">
    <source>
        <dbReference type="ARBA" id="ARBA00023015"/>
    </source>
</evidence>
<feature type="compositionally biased region" description="Acidic residues" evidence="16">
    <location>
        <begin position="907"/>
        <end position="938"/>
    </location>
</feature>
<feature type="region of interest" description="Disordered" evidence="16">
    <location>
        <begin position="1074"/>
        <end position="1097"/>
    </location>
</feature>
<gene>
    <name evidence="21" type="ORF">SPHA_33388</name>
</gene>
<evidence type="ECO:0000256" key="3">
    <source>
        <dbReference type="ARBA" id="ARBA00022723"/>
    </source>
</evidence>
<dbReference type="InterPro" id="IPR028941">
    <property type="entry name" value="WHIM2_dom"/>
</dbReference>
<dbReference type="PROSITE" id="PS00633">
    <property type="entry name" value="BROMODOMAIN_1"/>
    <property type="match status" value="1"/>
</dbReference>
<dbReference type="PANTHER" id="PTHR46510:SF1">
    <property type="entry name" value="BROMODOMAIN ADJACENT TO ZINC FINGER DOMAIN PROTEIN 1A"/>
    <property type="match status" value="1"/>
</dbReference>
<evidence type="ECO:0000256" key="15">
    <source>
        <dbReference type="SAM" id="Coils"/>
    </source>
</evidence>
<evidence type="ECO:0000256" key="1">
    <source>
        <dbReference type="ARBA" id="ARBA00004123"/>
    </source>
</evidence>
<dbReference type="FunFam" id="3.30.40.10:FF:000300">
    <property type="entry name" value="Bromodomain adjacent to zinc finger domain protein 1A"/>
    <property type="match status" value="1"/>
</dbReference>
<accession>A0A812CAU6</accession>
<dbReference type="SUPFAM" id="SSF57903">
    <property type="entry name" value="FYVE/PHD zinc finger"/>
    <property type="match status" value="2"/>
</dbReference>
<dbReference type="Pfam" id="PF00439">
    <property type="entry name" value="Bromodomain"/>
    <property type="match status" value="1"/>
</dbReference>
<comment type="subcellular location">
    <subcellularLocation>
        <location evidence="1 14">Nucleus</location>
    </subcellularLocation>
</comment>
<feature type="coiled-coil region" evidence="15">
    <location>
        <begin position="315"/>
        <end position="368"/>
    </location>
</feature>
<feature type="compositionally biased region" description="Low complexity" evidence="16">
    <location>
        <begin position="1"/>
        <end position="12"/>
    </location>
</feature>
<feature type="region of interest" description="Disordered" evidence="16">
    <location>
        <begin position="1378"/>
        <end position="1438"/>
    </location>
</feature>
<dbReference type="PROSITE" id="PS50014">
    <property type="entry name" value="BROMODOMAIN_2"/>
    <property type="match status" value="1"/>
</dbReference>
<dbReference type="SMART" id="SM00297">
    <property type="entry name" value="BROMO"/>
    <property type="match status" value="1"/>
</dbReference>
<evidence type="ECO:0000259" key="20">
    <source>
        <dbReference type="PROSITE" id="PS51136"/>
    </source>
</evidence>
<dbReference type="PRINTS" id="PR00503">
    <property type="entry name" value="BROMODOMAIN"/>
</dbReference>
<feature type="compositionally biased region" description="Low complexity" evidence="16">
    <location>
        <begin position="1385"/>
        <end position="1399"/>
    </location>
</feature>
<evidence type="ECO:0000256" key="7">
    <source>
        <dbReference type="ARBA" id="ARBA00023054"/>
    </source>
</evidence>
<proteinExistence type="predicted"/>
<dbReference type="Gene3D" id="3.30.40.10">
    <property type="entry name" value="Zinc/RING finger domain, C3HC4 (zinc finger)"/>
    <property type="match status" value="2"/>
</dbReference>
<feature type="compositionally biased region" description="Low complexity" evidence="16">
    <location>
        <begin position="1564"/>
        <end position="1580"/>
    </location>
</feature>
<feature type="compositionally biased region" description="Basic and acidic residues" evidence="16">
    <location>
        <begin position="674"/>
        <end position="688"/>
    </location>
</feature>
<feature type="region of interest" description="Disordered" evidence="16">
    <location>
        <begin position="664"/>
        <end position="690"/>
    </location>
</feature>
<keyword evidence="5" id="KW-0862">Zinc</keyword>
<evidence type="ECO:0000256" key="13">
    <source>
        <dbReference type="PROSITE-ProRule" id="PRU00146"/>
    </source>
</evidence>
<evidence type="ECO:0000256" key="10">
    <source>
        <dbReference type="ARBA" id="ARBA00023242"/>
    </source>
</evidence>
<keyword evidence="9" id="KW-0804">Transcription</keyword>
<feature type="region of interest" description="Disordered" evidence="16">
    <location>
        <begin position="999"/>
        <end position="1031"/>
    </location>
</feature>
<evidence type="ECO:0000256" key="8">
    <source>
        <dbReference type="ARBA" id="ARBA00023117"/>
    </source>
</evidence>
<dbReference type="InterPro" id="IPR013083">
    <property type="entry name" value="Znf_RING/FYVE/PHD"/>
</dbReference>
<feature type="region of interest" description="Disordered" evidence="16">
    <location>
        <begin position="1555"/>
        <end position="1589"/>
    </location>
</feature>
<dbReference type="Proteomes" id="UP000597762">
    <property type="component" value="Unassembled WGS sequence"/>
</dbReference>
<evidence type="ECO:0000256" key="5">
    <source>
        <dbReference type="ARBA" id="ARBA00022833"/>
    </source>
</evidence>
<feature type="region of interest" description="Disordered" evidence="16">
    <location>
        <begin position="1118"/>
        <end position="1175"/>
    </location>
</feature>
<dbReference type="Pfam" id="PF15612">
    <property type="entry name" value="WHIM1"/>
    <property type="match status" value="1"/>
</dbReference>
<name>A0A812CAU6_ACAPH</name>
<dbReference type="InterPro" id="IPR001965">
    <property type="entry name" value="Znf_PHD"/>
</dbReference>
<dbReference type="GO" id="GO:0003677">
    <property type="term" value="F:DNA binding"/>
    <property type="evidence" value="ECO:0007669"/>
    <property type="project" value="TreeGrafter"/>
</dbReference>
<feature type="domain" description="WAC" evidence="20">
    <location>
        <begin position="22"/>
        <end position="131"/>
    </location>
</feature>
<feature type="domain" description="Bromo" evidence="17">
    <location>
        <begin position="1470"/>
        <end position="1540"/>
    </location>
</feature>
<dbReference type="SMART" id="SM00571">
    <property type="entry name" value="DDT"/>
    <property type="match status" value="1"/>
</dbReference>
<dbReference type="SMART" id="SM00249">
    <property type="entry name" value="PHD"/>
    <property type="match status" value="2"/>
</dbReference>
<evidence type="ECO:0000313" key="21">
    <source>
        <dbReference type="EMBL" id="CAE1262784.1"/>
    </source>
</evidence>
<feature type="compositionally biased region" description="Basic and acidic residues" evidence="16">
    <location>
        <begin position="1415"/>
        <end position="1424"/>
    </location>
</feature>
<keyword evidence="4 13" id="KW-0863">Zinc-finger</keyword>